<evidence type="ECO:0000313" key="2">
    <source>
        <dbReference type="EMBL" id="KAH8689562.1"/>
    </source>
</evidence>
<dbReference type="EMBL" id="JAJTJA010000015">
    <property type="protein sequence ID" value="KAH8689562.1"/>
    <property type="molecule type" value="Genomic_DNA"/>
</dbReference>
<evidence type="ECO:0000256" key="1">
    <source>
        <dbReference type="SAM" id="MobiDB-lite"/>
    </source>
</evidence>
<feature type="region of interest" description="Disordered" evidence="1">
    <location>
        <begin position="838"/>
        <end position="878"/>
    </location>
</feature>
<comment type="caution">
    <text evidence="2">The sequence shown here is derived from an EMBL/GenBank/DDBJ whole genome shotgun (WGS) entry which is preliminary data.</text>
</comment>
<protein>
    <submittedName>
        <fullName evidence="2">Uncharacterized protein</fullName>
    </submittedName>
</protein>
<dbReference type="GeneID" id="70244926"/>
<dbReference type="RefSeq" id="XP_046065916.1">
    <property type="nucleotide sequence ID" value="XM_046214639.1"/>
</dbReference>
<reference evidence="2" key="1">
    <citation type="submission" date="2021-12" db="EMBL/GenBank/DDBJ databases">
        <title>Convergent genome expansion in fungi linked to evolution of root-endophyte symbiosis.</title>
        <authorList>
            <consortium name="DOE Joint Genome Institute"/>
            <person name="Ke Y.-H."/>
            <person name="Bonito G."/>
            <person name="Liao H.-L."/>
            <person name="Looney B."/>
            <person name="Rojas-Flechas A."/>
            <person name="Nash J."/>
            <person name="Hameed K."/>
            <person name="Schadt C."/>
            <person name="Martin F."/>
            <person name="Crous P.W."/>
            <person name="Miettinen O."/>
            <person name="Magnuson J.K."/>
            <person name="Labbe J."/>
            <person name="Jacobson D."/>
            <person name="Doktycz M.J."/>
            <person name="Veneault-Fourrey C."/>
            <person name="Kuo A."/>
            <person name="Mondo S."/>
            <person name="Calhoun S."/>
            <person name="Riley R."/>
            <person name="Ohm R."/>
            <person name="LaButti K."/>
            <person name="Andreopoulos B."/>
            <person name="Pangilinan J."/>
            <person name="Nolan M."/>
            <person name="Tritt A."/>
            <person name="Clum A."/>
            <person name="Lipzen A."/>
            <person name="Daum C."/>
            <person name="Barry K."/>
            <person name="Grigoriev I.V."/>
            <person name="Vilgalys R."/>
        </authorList>
    </citation>
    <scope>NUCLEOTIDE SEQUENCE</scope>
    <source>
        <strain evidence="2">PMI_201</strain>
    </source>
</reference>
<dbReference type="PANTHER" id="PTHR42345">
    <property type="entry name" value="TPR_REGION DOMAIN-CONTAINING PROTEIN"/>
    <property type="match status" value="1"/>
</dbReference>
<accession>A0AAD4KF13</accession>
<feature type="compositionally biased region" description="Low complexity" evidence="1">
    <location>
        <begin position="843"/>
        <end position="856"/>
    </location>
</feature>
<name>A0AAD4KF13_9EURO</name>
<evidence type="ECO:0000313" key="3">
    <source>
        <dbReference type="Proteomes" id="UP001201262"/>
    </source>
</evidence>
<gene>
    <name evidence="2" type="ORF">BGW36DRAFT_365332</name>
</gene>
<sequence length="990" mass="109782">MESVNQHEPQTASNKEPCQPLERTNSIDDEPKQPSNILNALDHALQSIDHDTSAQHPPNKKPDNGYTPSVLTSKDVKYLFSGAPHFMLEKGRHNHWYPHALFPWDTGVQSIQDFWDREPLRHESFTLSTLHAHLPVPSQRQPASDTDADGVTRATFDLGIFEVPNMLSMNGKEPGAVGVRHYLELATADAVRYHPIPVNGGDGGNAGDLGRRRSIAKLPLPQAFEALEHMHDAYAACEDPDIELDRHKLLREGSAAWKRIGVRGDIRTRDIVERIALLSEFRVEALRKNKQITILDKESTETLYNKLYSTFLLPPPKKWNYRQQRENLKGQIEVLTRVLAVKGAWFDFSLPEARLRVGQLLWETPPHADGDCLDAVETSSSKNDPDTSKVNAAIRAGLERKWLLLQLLLAAELLVRLDAIVRLAVLRPASSKTQVSVTSHDVRDLDKLRHGKVNWDVLFAQRFSDNLIVRCCPATASETSAPLQRKQSLFSKLGSLRINNQQQQQQQAADVKDSAWDCIVTPLHPERQLQGLSVFAKAIGWPEYEGVERNIRSKLQKHIATPGGPINSSSLYNTPITSLSKRLFGRKDTYTRHPSRRYVVLHTPSPESESNNIGGWLSRTWLTGLVLPGDAINHLLITSLLENDPRALSTLGPVANLFGGFNYSGSTWWSTKSVVGRVLAALADSRVCMGWVRTSLTLTLSTDQDTVNQNPPSALQDTWFEVDVEEVSKNTRIRQGTKLALESHPLGPGGEEEISGEKFSIPVDEDHDTTTTDGARAVVSVDSLVLSTREERVKRVVAAQNASVRFTLDSSSLLMPLTYNVCFISSYTCRPPRGSITHHRHFSVSSPSSSSPAEPSGENKSMQNRHKHHSHLPGHPLHNSYSYKYIPVTSLRADTPAPFLVGQSSKPELSEHDKRERKQPVLVIDARSSHAHEVLARAWCAATGADALIGRVGRTCLACCVREARAVDVGVVIRTSTTTRNPGSTVGGGE</sequence>
<feature type="compositionally biased region" description="Polar residues" evidence="1">
    <location>
        <begin position="1"/>
        <end position="16"/>
    </location>
</feature>
<feature type="compositionally biased region" description="Basic residues" evidence="1">
    <location>
        <begin position="863"/>
        <end position="872"/>
    </location>
</feature>
<feature type="region of interest" description="Disordered" evidence="1">
    <location>
        <begin position="1"/>
        <end position="41"/>
    </location>
</feature>
<dbReference type="PANTHER" id="PTHR42345:SF2">
    <property type="entry name" value="HELICASE-LIKE PROTEIN"/>
    <property type="match status" value="1"/>
</dbReference>
<proteinExistence type="predicted"/>
<dbReference type="AlphaFoldDB" id="A0AAD4KF13"/>
<organism evidence="2 3">
    <name type="scientific">Talaromyces proteolyticus</name>
    <dbReference type="NCBI Taxonomy" id="1131652"/>
    <lineage>
        <taxon>Eukaryota</taxon>
        <taxon>Fungi</taxon>
        <taxon>Dikarya</taxon>
        <taxon>Ascomycota</taxon>
        <taxon>Pezizomycotina</taxon>
        <taxon>Eurotiomycetes</taxon>
        <taxon>Eurotiomycetidae</taxon>
        <taxon>Eurotiales</taxon>
        <taxon>Trichocomaceae</taxon>
        <taxon>Talaromyces</taxon>
        <taxon>Talaromyces sect. Bacilispori</taxon>
    </lineage>
</organism>
<keyword evidence="3" id="KW-1185">Reference proteome</keyword>
<dbReference type="Proteomes" id="UP001201262">
    <property type="component" value="Unassembled WGS sequence"/>
</dbReference>